<dbReference type="PANTHER" id="PTHR12277">
    <property type="entry name" value="ALPHA/BETA HYDROLASE DOMAIN-CONTAINING PROTEIN"/>
    <property type="match status" value="1"/>
</dbReference>
<comment type="caution">
    <text evidence="2">The sequence shown here is derived from an EMBL/GenBank/DDBJ whole genome shotgun (WGS) entry which is preliminary data.</text>
</comment>
<dbReference type="PANTHER" id="PTHR12277:SF81">
    <property type="entry name" value="PROTEIN ABHD13"/>
    <property type="match status" value="1"/>
</dbReference>
<dbReference type="Proteomes" id="UP000029736">
    <property type="component" value="Unassembled WGS sequence"/>
</dbReference>
<dbReference type="InterPro" id="IPR029058">
    <property type="entry name" value="AB_hydrolase_fold"/>
</dbReference>
<feature type="domain" description="AB hydrolase-1" evidence="1">
    <location>
        <begin position="70"/>
        <end position="162"/>
    </location>
</feature>
<gene>
    <name evidence="2" type="ORF">IX84_08095</name>
</gene>
<dbReference type="STRING" id="1524460.IX84_08095"/>
<evidence type="ECO:0000259" key="1">
    <source>
        <dbReference type="Pfam" id="PF00561"/>
    </source>
</evidence>
<evidence type="ECO:0000313" key="2">
    <source>
        <dbReference type="EMBL" id="KGE88622.1"/>
    </source>
</evidence>
<evidence type="ECO:0000313" key="3">
    <source>
        <dbReference type="Proteomes" id="UP000029736"/>
    </source>
</evidence>
<dbReference type="Pfam" id="PF00561">
    <property type="entry name" value="Abhydrolase_1"/>
    <property type="match status" value="1"/>
</dbReference>
<dbReference type="InterPro" id="IPR000073">
    <property type="entry name" value="AB_hydrolase_1"/>
</dbReference>
<sequence length="261" mass="29650">MIFAAGLALYLIVVLLVWIGQERFIYQAHSLPLDYRYTFDVSYEELRIPTADGETVNGLFFRANGDKRGAVLYFHGNRGNLSRWGHLHRPFSSRGYDVLMIDYRGYGKSTGKPSETGLYKDGEAALQWLLRHHTLEEVVLYGRSLGSGVAAYLASRHTPKSLILETPYDVLPNVIQHQVMLPLPGGIFRHHFPTIRYLSKARCPIHILAGTHDRLIPLRLPLELKPLLRSPSDFLIIQGAGHHNLSAFQAYHFELDRLLLP</sequence>
<organism evidence="2 3">
    <name type="scientific">Phaeodactylibacter xiamenensis</name>
    <dbReference type="NCBI Taxonomy" id="1524460"/>
    <lineage>
        <taxon>Bacteria</taxon>
        <taxon>Pseudomonadati</taxon>
        <taxon>Bacteroidota</taxon>
        <taxon>Saprospiria</taxon>
        <taxon>Saprospirales</taxon>
        <taxon>Haliscomenobacteraceae</taxon>
        <taxon>Phaeodactylibacter</taxon>
    </lineage>
</organism>
<accession>A0A098SC59</accession>
<dbReference type="EMBL" id="JPOS01000018">
    <property type="protein sequence ID" value="KGE88622.1"/>
    <property type="molecule type" value="Genomic_DNA"/>
</dbReference>
<keyword evidence="3" id="KW-1185">Reference proteome</keyword>
<dbReference type="AlphaFoldDB" id="A0A098SC59"/>
<reference evidence="2 3" key="1">
    <citation type="journal article" date="2014" name="Int. J. Syst. Evol. Microbiol.">
        <title>Phaeodactylibacter xiamenensis gen. nov., sp. nov., a member of the family Saprospiraceae isolated from the marine alga Phaeodactylum tricornutum.</title>
        <authorList>
            <person name="Chen Z.Jr."/>
            <person name="Lei X."/>
            <person name="Lai Q."/>
            <person name="Li Y."/>
            <person name="Zhang B."/>
            <person name="Zhang J."/>
            <person name="Zhang H."/>
            <person name="Yang L."/>
            <person name="Zheng W."/>
            <person name="Tian Y."/>
            <person name="Yu Z."/>
            <person name="Xu H.Jr."/>
            <person name="Zheng T."/>
        </authorList>
    </citation>
    <scope>NUCLEOTIDE SEQUENCE [LARGE SCALE GENOMIC DNA]</scope>
    <source>
        <strain evidence="2 3">KD52</strain>
    </source>
</reference>
<protein>
    <recommendedName>
        <fullName evidence="1">AB hydrolase-1 domain-containing protein</fullName>
    </recommendedName>
</protein>
<dbReference type="SUPFAM" id="SSF53474">
    <property type="entry name" value="alpha/beta-Hydrolases"/>
    <property type="match status" value="1"/>
</dbReference>
<name>A0A098SC59_9BACT</name>
<dbReference type="Gene3D" id="3.40.50.1820">
    <property type="entry name" value="alpha/beta hydrolase"/>
    <property type="match status" value="1"/>
</dbReference>
<proteinExistence type="predicted"/>